<accession>A0A336KUH4</accession>
<comment type="similarity">
    <text evidence="2 12">Belongs to the G-protein coupled receptor 1 family.</text>
</comment>
<dbReference type="PROSITE" id="PS00237">
    <property type="entry name" value="G_PROTEIN_RECEP_F1_1"/>
    <property type="match status" value="1"/>
</dbReference>
<feature type="transmembrane region" description="Helical" evidence="13">
    <location>
        <begin position="308"/>
        <end position="335"/>
    </location>
</feature>
<dbReference type="GO" id="GO:0008188">
    <property type="term" value="F:neuropeptide receptor activity"/>
    <property type="evidence" value="ECO:0007669"/>
    <property type="project" value="UniProtKB-ARBA"/>
</dbReference>
<feature type="transmembrane region" description="Helical" evidence="13">
    <location>
        <begin position="347"/>
        <end position="372"/>
    </location>
</feature>
<dbReference type="PRINTS" id="PR00358">
    <property type="entry name" value="BOMBESINR"/>
</dbReference>
<dbReference type="AlphaFoldDB" id="A0A336KUH4"/>
<feature type="transmembrane region" description="Helical" evidence="13">
    <location>
        <begin position="204"/>
        <end position="225"/>
    </location>
</feature>
<dbReference type="InterPro" id="IPR001556">
    <property type="entry name" value="Bombsn_rcpt-like"/>
</dbReference>
<dbReference type="PROSITE" id="PS50262">
    <property type="entry name" value="G_PROTEIN_RECEP_F1_2"/>
    <property type="match status" value="1"/>
</dbReference>
<keyword evidence="8" id="KW-1015">Disulfide bond</keyword>
<evidence type="ECO:0000256" key="9">
    <source>
        <dbReference type="ARBA" id="ARBA00023170"/>
    </source>
</evidence>
<keyword evidence="5 13" id="KW-1133">Transmembrane helix</keyword>
<reference evidence="16" key="2">
    <citation type="submission" date="2018-07" db="EMBL/GenBank/DDBJ databases">
        <authorList>
            <person name="Quirk P.G."/>
            <person name="Krulwich T.A."/>
        </authorList>
    </citation>
    <scope>NUCLEOTIDE SEQUENCE</scope>
</reference>
<dbReference type="FunFam" id="1.20.1070.10:FF:000286">
    <property type="entry name" value="Neuropeptide CCHamide-1 receptor"/>
    <property type="match status" value="1"/>
</dbReference>
<dbReference type="EMBL" id="UFQT01000834">
    <property type="protein sequence ID" value="SSX27498.1"/>
    <property type="molecule type" value="Genomic_DNA"/>
</dbReference>
<dbReference type="InterPro" id="IPR017452">
    <property type="entry name" value="GPCR_Rhodpsn_7TM"/>
</dbReference>
<evidence type="ECO:0000256" key="7">
    <source>
        <dbReference type="ARBA" id="ARBA00023136"/>
    </source>
</evidence>
<name>A0A336KUH4_CULSO</name>
<dbReference type="PRINTS" id="PR00237">
    <property type="entry name" value="GPCRRHODOPSN"/>
</dbReference>
<feature type="transmembrane region" description="Helical" evidence="13">
    <location>
        <begin position="121"/>
        <end position="145"/>
    </location>
</feature>
<dbReference type="Pfam" id="PF00001">
    <property type="entry name" value="7tm_1"/>
    <property type="match status" value="1"/>
</dbReference>
<evidence type="ECO:0000256" key="6">
    <source>
        <dbReference type="ARBA" id="ARBA00023040"/>
    </source>
</evidence>
<dbReference type="OMA" id="TNKGRTG"/>
<dbReference type="Gene3D" id="1.20.1070.10">
    <property type="entry name" value="Rhodopsin 7-helix transmembrane proteins"/>
    <property type="match status" value="1"/>
</dbReference>
<dbReference type="SUPFAM" id="SSF81321">
    <property type="entry name" value="Family A G protein-coupled receptor-like"/>
    <property type="match status" value="1"/>
</dbReference>
<evidence type="ECO:0000313" key="15">
    <source>
        <dbReference type="EMBL" id="SSX07155.1"/>
    </source>
</evidence>
<evidence type="ECO:0000256" key="1">
    <source>
        <dbReference type="ARBA" id="ARBA00004651"/>
    </source>
</evidence>
<feature type="transmembrane region" description="Helical" evidence="13">
    <location>
        <begin position="165"/>
        <end position="183"/>
    </location>
</feature>
<evidence type="ECO:0000256" key="11">
    <source>
        <dbReference type="ARBA" id="ARBA00023224"/>
    </source>
</evidence>
<evidence type="ECO:0000256" key="4">
    <source>
        <dbReference type="ARBA" id="ARBA00022692"/>
    </source>
</evidence>
<evidence type="ECO:0000256" key="12">
    <source>
        <dbReference type="RuleBase" id="RU000688"/>
    </source>
</evidence>
<keyword evidence="4 12" id="KW-0812">Transmembrane</keyword>
<comment type="subcellular location">
    <subcellularLocation>
        <location evidence="1">Cell membrane</location>
        <topology evidence="1">Multi-pass membrane protein</topology>
    </subcellularLocation>
</comment>
<sequence>MMPINESEIIEPTTVDYNLFNISSTFSTIAPSSSSSSSSLMSIGVNTQTTTTLSYNESFYGDIKIKSNGSNEEFVPYENRPETYLVPLLFAIIYVVGVLGNGTLIVVFIKHRAMRNVPNTYILSLAVADLLVVLFNVPLVAVVYAIDSWPWGQTICSASEFIKDLSIGVSVFTLTALSADRFFAIVDPLRKFHTHSGGKRATRLTIAIALSIWILAIVCGLPSLIASKIKEFQYMNVTFYVCYPYPDEWGTDYRQSMVLTRFVVYFAAPLLVIAIFYALMAHHLIRSARDMPGEMHGAVRQIKARRKVAVTVLAFVVIFGLCFLPMHIFFLWFYFYPNAENAYNSFWHVFRIFGFCLSFINSCANPVALYCVSGAFRKHFNRYPCFRYLLCKGPMNIQQNTATNTEFNNGQRDQSLTSTMCRRYTSKKFHNQNTIRRAQETTMVTFMPNGNNTNINDSTLVDVSLSPGSRL</sequence>
<evidence type="ECO:0000256" key="2">
    <source>
        <dbReference type="ARBA" id="ARBA00010663"/>
    </source>
</evidence>
<feature type="transmembrane region" description="Helical" evidence="13">
    <location>
        <begin position="262"/>
        <end position="285"/>
    </location>
</feature>
<dbReference type="VEuPathDB" id="VectorBase:CSON014586"/>
<dbReference type="GO" id="GO:0005886">
    <property type="term" value="C:plasma membrane"/>
    <property type="evidence" value="ECO:0007669"/>
    <property type="project" value="UniProtKB-SubCell"/>
</dbReference>
<reference evidence="15" key="1">
    <citation type="submission" date="2018-04" db="EMBL/GenBank/DDBJ databases">
        <authorList>
            <person name="Go L.Y."/>
            <person name="Mitchell J.A."/>
        </authorList>
    </citation>
    <scope>NUCLEOTIDE SEQUENCE</scope>
    <source>
        <tissue evidence="15">Whole organism</tissue>
    </source>
</reference>
<gene>
    <name evidence="15" type="primary">CSON014586</name>
</gene>
<dbReference type="PANTHER" id="PTHR45695">
    <property type="entry name" value="LEUCOKININ RECEPTOR-RELATED"/>
    <property type="match status" value="1"/>
</dbReference>
<dbReference type="EMBL" id="UFQS01000834">
    <property type="protein sequence ID" value="SSX07155.1"/>
    <property type="molecule type" value="Genomic_DNA"/>
</dbReference>
<evidence type="ECO:0000313" key="16">
    <source>
        <dbReference type="EMBL" id="SSX27498.1"/>
    </source>
</evidence>
<keyword evidence="3" id="KW-1003">Cell membrane</keyword>
<protein>
    <submittedName>
        <fullName evidence="15">CSON014586 protein</fullName>
    </submittedName>
</protein>
<evidence type="ECO:0000256" key="8">
    <source>
        <dbReference type="ARBA" id="ARBA00023157"/>
    </source>
</evidence>
<dbReference type="SMART" id="SM01381">
    <property type="entry name" value="7TM_GPCR_Srsx"/>
    <property type="match status" value="1"/>
</dbReference>
<evidence type="ECO:0000259" key="14">
    <source>
        <dbReference type="PROSITE" id="PS50262"/>
    </source>
</evidence>
<keyword evidence="7 13" id="KW-0472">Membrane</keyword>
<dbReference type="InterPro" id="IPR000276">
    <property type="entry name" value="GPCR_Rhodpsn"/>
</dbReference>
<dbReference type="CDD" id="cd15927">
    <property type="entry name" value="7tmA_Bombesin_R-like"/>
    <property type="match status" value="1"/>
</dbReference>
<keyword evidence="10" id="KW-0325">Glycoprotein</keyword>
<feature type="domain" description="G-protein coupled receptors family 1 profile" evidence="14">
    <location>
        <begin position="100"/>
        <end position="369"/>
    </location>
</feature>
<keyword evidence="6 12" id="KW-0297">G-protein coupled receptor</keyword>
<organism evidence="15">
    <name type="scientific">Culicoides sonorensis</name>
    <name type="common">Biting midge</name>
    <dbReference type="NCBI Taxonomy" id="179676"/>
    <lineage>
        <taxon>Eukaryota</taxon>
        <taxon>Metazoa</taxon>
        <taxon>Ecdysozoa</taxon>
        <taxon>Arthropoda</taxon>
        <taxon>Hexapoda</taxon>
        <taxon>Insecta</taxon>
        <taxon>Pterygota</taxon>
        <taxon>Neoptera</taxon>
        <taxon>Endopterygota</taxon>
        <taxon>Diptera</taxon>
        <taxon>Nematocera</taxon>
        <taxon>Chironomoidea</taxon>
        <taxon>Ceratopogonidae</taxon>
        <taxon>Ceratopogoninae</taxon>
        <taxon>Culicoides</taxon>
        <taxon>Monoculicoides</taxon>
    </lineage>
</organism>
<evidence type="ECO:0000256" key="5">
    <source>
        <dbReference type="ARBA" id="ARBA00022989"/>
    </source>
</evidence>
<evidence type="ECO:0000256" key="10">
    <source>
        <dbReference type="ARBA" id="ARBA00023180"/>
    </source>
</evidence>
<dbReference type="PANTHER" id="PTHR45695:SF26">
    <property type="entry name" value="NEUROPEPTIDE CCHAMIDE-1 RECEPTOR"/>
    <property type="match status" value="1"/>
</dbReference>
<feature type="transmembrane region" description="Helical" evidence="13">
    <location>
        <begin position="84"/>
        <end position="109"/>
    </location>
</feature>
<proteinExistence type="inferred from homology"/>
<keyword evidence="9 12" id="KW-0675">Receptor</keyword>
<evidence type="ECO:0000256" key="13">
    <source>
        <dbReference type="SAM" id="Phobius"/>
    </source>
</evidence>
<evidence type="ECO:0000256" key="3">
    <source>
        <dbReference type="ARBA" id="ARBA00022475"/>
    </source>
</evidence>
<keyword evidence="11 12" id="KW-0807">Transducer</keyword>